<organism evidence="2 3">
    <name type="scientific">Romboutsia weinsteinii</name>
    <dbReference type="NCBI Taxonomy" id="2020949"/>
    <lineage>
        <taxon>Bacteria</taxon>
        <taxon>Bacillati</taxon>
        <taxon>Bacillota</taxon>
        <taxon>Clostridia</taxon>
        <taxon>Peptostreptococcales</taxon>
        <taxon>Peptostreptococcaceae</taxon>
        <taxon>Romboutsia</taxon>
    </lineage>
</organism>
<proteinExistence type="predicted"/>
<gene>
    <name evidence="2" type="ORF">CHL78_008880</name>
</gene>
<keyword evidence="1" id="KW-0472">Membrane</keyword>
<keyword evidence="3" id="KW-1185">Reference proteome</keyword>
<feature type="transmembrane region" description="Helical" evidence="1">
    <location>
        <begin position="70"/>
        <end position="90"/>
    </location>
</feature>
<feature type="transmembrane region" description="Helical" evidence="1">
    <location>
        <begin position="102"/>
        <end position="125"/>
    </location>
</feature>
<dbReference type="Gene3D" id="1.10.1760.20">
    <property type="match status" value="1"/>
</dbReference>
<keyword evidence="1" id="KW-1133">Transmembrane helix</keyword>
<evidence type="ECO:0000256" key="1">
    <source>
        <dbReference type="SAM" id="Phobius"/>
    </source>
</evidence>
<comment type="caution">
    <text evidence="2">The sequence shown here is derived from an EMBL/GenBank/DDBJ whole genome shotgun (WGS) entry which is preliminary data.</text>
</comment>
<dbReference type="GO" id="GO:0022857">
    <property type="term" value="F:transmembrane transporter activity"/>
    <property type="evidence" value="ECO:0007669"/>
    <property type="project" value="InterPro"/>
</dbReference>
<feature type="transmembrane region" description="Helical" evidence="1">
    <location>
        <begin position="12"/>
        <end position="36"/>
    </location>
</feature>
<evidence type="ECO:0000313" key="2">
    <source>
        <dbReference type="EMBL" id="RDY27569.1"/>
    </source>
</evidence>
<dbReference type="EMBL" id="NOJY02000012">
    <property type="protein sequence ID" value="RDY27569.1"/>
    <property type="molecule type" value="Genomic_DNA"/>
</dbReference>
<protein>
    <submittedName>
        <fullName evidence="2">ECF transporter S component</fullName>
    </submittedName>
</protein>
<dbReference type="Proteomes" id="UP000215694">
    <property type="component" value="Unassembled WGS sequence"/>
</dbReference>
<dbReference type="AlphaFoldDB" id="A0A371J474"/>
<evidence type="ECO:0000313" key="3">
    <source>
        <dbReference type="Proteomes" id="UP000215694"/>
    </source>
</evidence>
<dbReference type="OrthoDB" id="9766854at2"/>
<sequence length="187" mass="19481">MEKKISVRVLTLLGFGVALNIVGAFIALSLRLPIYIDSVGTILIACLLGPKYAVITGVCGSLVSGMTFDVYSLYFAPVQISTGLLAGLMYQKGFLSGVKTPIGVLIFALPTSIISSVIAAMVFGGVTSSGSSYIVQILKVLGVGDVASVFITQFFTDYADKFVAVALVGLGVNAIPKSVRLSMTANK</sequence>
<dbReference type="RefSeq" id="WP_094367455.1">
    <property type="nucleotide sequence ID" value="NZ_NOJY02000012.1"/>
</dbReference>
<name>A0A371J474_9FIRM</name>
<reference evidence="2 3" key="1">
    <citation type="journal article" date="2017" name="Genome Announc.">
        <title>Draft Genome Sequence of Romboutsia weinsteinii sp. nov. Strain CCRI-19649(T) Isolated from Surface Water.</title>
        <authorList>
            <person name="Maheux A.F."/>
            <person name="Boudreau D.K."/>
            <person name="Berube E."/>
            <person name="Boissinot M."/>
            <person name="Cantin P."/>
            <person name="Raymond F."/>
            <person name="Corbeil J."/>
            <person name="Omar R.F."/>
            <person name="Bergeron M.G."/>
        </authorList>
    </citation>
    <scope>NUCLEOTIDE SEQUENCE [LARGE SCALE GENOMIC DNA]</scope>
    <source>
        <strain evidence="2 3">CCRI-19649</strain>
    </source>
</reference>
<keyword evidence="1" id="KW-0812">Transmembrane</keyword>
<feature type="transmembrane region" description="Helical" evidence="1">
    <location>
        <begin position="42"/>
        <end position="63"/>
    </location>
</feature>
<feature type="transmembrane region" description="Helical" evidence="1">
    <location>
        <begin position="137"/>
        <end position="156"/>
    </location>
</feature>
<accession>A0A371J474</accession>